<name>A0A6L5XZ71_9FIRM</name>
<dbReference type="Pfam" id="PF00483">
    <property type="entry name" value="NTP_transferase"/>
    <property type="match status" value="1"/>
</dbReference>
<dbReference type="RefSeq" id="WP_154519265.1">
    <property type="nucleotide sequence ID" value="NZ_VUMT01000010.1"/>
</dbReference>
<protein>
    <submittedName>
        <fullName evidence="4">Phosphocholine cytidylyltransferase family protein</fullName>
    </submittedName>
</protein>
<dbReference type="PANTHER" id="PTHR43584">
    <property type="entry name" value="NUCLEOTIDYL TRANSFERASE"/>
    <property type="match status" value="1"/>
</dbReference>
<comment type="caution">
    <text evidence="4">The sequence shown here is derived from an EMBL/GenBank/DDBJ whole genome shotgun (WGS) entry which is preliminary data.</text>
</comment>
<evidence type="ECO:0000259" key="3">
    <source>
        <dbReference type="Pfam" id="PF00483"/>
    </source>
</evidence>
<evidence type="ECO:0000313" key="5">
    <source>
        <dbReference type="Proteomes" id="UP000482209"/>
    </source>
</evidence>
<keyword evidence="5" id="KW-1185">Reference proteome</keyword>
<sequence length="233" mass="26560">MENQEIAILMAAGLGTRMRPLTETMPKPLVKVNGIPLIETVIKGLNKRKVSTIYIVTGYLKEQFGYLKEQYSNIVLIENTEYLEKNNISSLYAVGDILGSANCFICEADLCVTDDTIFDKVSAESCYYGKMVSDYSADWAFDVEDNRITRIGKGGTDTYNMVGISYWKQSDAKRIREEIEKEYKKQGHESLFWDEIVNSLLDEINVHILEIPAECVIEIDTVEELENANRRKK</sequence>
<dbReference type="GO" id="GO:0016779">
    <property type="term" value="F:nucleotidyltransferase activity"/>
    <property type="evidence" value="ECO:0007669"/>
    <property type="project" value="UniProtKB-KW"/>
</dbReference>
<keyword evidence="2 4" id="KW-0548">Nucleotidyltransferase</keyword>
<dbReference type="EMBL" id="VUMT01000010">
    <property type="protein sequence ID" value="MSS63857.1"/>
    <property type="molecule type" value="Genomic_DNA"/>
</dbReference>
<evidence type="ECO:0000313" key="4">
    <source>
        <dbReference type="EMBL" id="MSS63857.1"/>
    </source>
</evidence>
<dbReference type="Gene3D" id="3.90.550.10">
    <property type="entry name" value="Spore Coat Polysaccharide Biosynthesis Protein SpsA, Chain A"/>
    <property type="match status" value="1"/>
</dbReference>
<dbReference type="SUPFAM" id="SSF53448">
    <property type="entry name" value="Nucleotide-diphospho-sugar transferases"/>
    <property type="match status" value="1"/>
</dbReference>
<accession>A0A6L5XZ71</accession>
<gene>
    <name evidence="4" type="ORF">FYJ58_08200</name>
</gene>
<evidence type="ECO:0000256" key="2">
    <source>
        <dbReference type="ARBA" id="ARBA00022695"/>
    </source>
</evidence>
<proteinExistence type="predicted"/>
<reference evidence="4 5" key="1">
    <citation type="submission" date="2019-08" db="EMBL/GenBank/DDBJ databases">
        <title>In-depth cultivation of the pig gut microbiome towards novel bacterial diversity and tailored functional studies.</title>
        <authorList>
            <person name="Wylensek D."/>
            <person name="Hitch T.C.A."/>
            <person name="Clavel T."/>
        </authorList>
    </citation>
    <scope>NUCLEOTIDE SEQUENCE [LARGE SCALE GENOMIC DNA]</scope>
    <source>
        <strain evidence="4 5">WCA-693-APC-MOT-I</strain>
    </source>
</reference>
<dbReference type="CDD" id="cd02523">
    <property type="entry name" value="PC_cytidylyltransferase"/>
    <property type="match status" value="1"/>
</dbReference>
<keyword evidence="1 4" id="KW-0808">Transferase</keyword>
<organism evidence="4 5">
    <name type="scientific">Velocimicrobium porci</name>
    <dbReference type="NCBI Taxonomy" id="2606634"/>
    <lineage>
        <taxon>Bacteria</taxon>
        <taxon>Bacillati</taxon>
        <taxon>Bacillota</taxon>
        <taxon>Clostridia</taxon>
        <taxon>Lachnospirales</taxon>
        <taxon>Lachnospiraceae</taxon>
        <taxon>Velocimicrobium</taxon>
    </lineage>
</organism>
<dbReference type="Proteomes" id="UP000482209">
    <property type="component" value="Unassembled WGS sequence"/>
</dbReference>
<dbReference type="InterPro" id="IPR005835">
    <property type="entry name" value="NTP_transferase_dom"/>
</dbReference>
<dbReference type="InterPro" id="IPR050065">
    <property type="entry name" value="GlmU-like"/>
</dbReference>
<evidence type="ECO:0000256" key="1">
    <source>
        <dbReference type="ARBA" id="ARBA00022679"/>
    </source>
</evidence>
<dbReference type="InterPro" id="IPR029044">
    <property type="entry name" value="Nucleotide-diphossugar_trans"/>
</dbReference>
<dbReference type="AlphaFoldDB" id="A0A6L5XZ71"/>
<dbReference type="PANTHER" id="PTHR43584:SF5">
    <property type="entry name" value="PROTEIN LICC"/>
    <property type="match status" value="1"/>
</dbReference>
<feature type="domain" description="Nucleotidyl transferase" evidence="3">
    <location>
        <begin position="7"/>
        <end position="113"/>
    </location>
</feature>